<feature type="region of interest" description="Disordered" evidence="1">
    <location>
        <begin position="1"/>
        <end position="21"/>
    </location>
</feature>
<dbReference type="SUPFAM" id="SSF51905">
    <property type="entry name" value="FAD/NAD(P)-binding domain"/>
    <property type="match status" value="1"/>
</dbReference>
<dbReference type="InterPro" id="IPR006076">
    <property type="entry name" value="FAD-dep_OxRdtase"/>
</dbReference>
<dbReference type="Pfam" id="PF01266">
    <property type="entry name" value="DAO"/>
    <property type="match status" value="1"/>
</dbReference>
<sequence>MANPPTSHNLPTPAKGSTEPFWHSEKHQLHDYRSTDTLPVNEIIDVIIIGAGYAGVATAYNLVKNDTTSNCPKLSVMILDARSVCSGATGRNGGHLRPDLYGHIPKYINRAGVRAGAEIAEFEIAHVQALKELILHEKIDCDFTLTRTCDVWNNQSAADEAKAIYDRLRLNQELKYMEDVQFTVGKDAETISGVKGVKACSTYTAATLSPYKLITSLLASALATGSVNLQTNTPVISIKQSAHGYHLIETPRGILRARHVVHANNAYVSGLLPEYAKNIIPCKVPKGATIPPIDYSYIVRTEEGILDYLIPRPDGSIIVGGASATFRSHKDQWYNNVDDGKLIEATMEKRYYENFMQRTFRGWENSDAKIESIWTGVMGYSFDSNPHIGLVPQKSGQFIIAGFNGHGMPVIWLAAKGLAEMLRTGKSFEEVRIPMPLPLLFKTTQDRIDRAQKGPEDGDILNSGKDYEIKFGAWNYRVD</sequence>
<feature type="compositionally biased region" description="Polar residues" evidence="1">
    <location>
        <begin position="1"/>
        <end position="10"/>
    </location>
</feature>
<gene>
    <name evidence="3" type="ORF">BPOR_0521g00030</name>
</gene>
<feature type="domain" description="FAD dependent oxidoreductase" evidence="2">
    <location>
        <begin position="45"/>
        <end position="421"/>
    </location>
</feature>
<dbReference type="InterPro" id="IPR036188">
    <property type="entry name" value="FAD/NAD-bd_sf"/>
</dbReference>
<dbReference type="Proteomes" id="UP000297280">
    <property type="component" value="Unassembled WGS sequence"/>
</dbReference>
<evidence type="ECO:0000313" key="3">
    <source>
        <dbReference type="EMBL" id="TGO84309.1"/>
    </source>
</evidence>
<dbReference type="EMBL" id="PQXO01000520">
    <property type="protein sequence ID" value="TGO84309.1"/>
    <property type="molecule type" value="Genomic_DNA"/>
</dbReference>
<dbReference type="PANTHER" id="PTHR13847">
    <property type="entry name" value="SARCOSINE DEHYDROGENASE-RELATED"/>
    <property type="match status" value="1"/>
</dbReference>
<evidence type="ECO:0000256" key="1">
    <source>
        <dbReference type="SAM" id="MobiDB-lite"/>
    </source>
</evidence>
<evidence type="ECO:0000259" key="2">
    <source>
        <dbReference type="Pfam" id="PF01266"/>
    </source>
</evidence>
<name>A0A4Z1KR75_9HELO</name>
<dbReference type="Gene3D" id="3.30.9.10">
    <property type="entry name" value="D-Amino Acid Oxidase, subunit A, domain 2"/>
    <property type="match status" value="1"/>
</dbReference>
<keyword evidence="4" id="KW-1185">Reference proteome</keyword>
<proteinExistence type="predicted"/>
<dbReference type="PANTHER" id="PTHR13847:SF279">
    <property type="entry name" value="FAD DEPENDENT OXIDOREDUCTASE DOMAIN-CONTAINING PROTEIN-RELATED"/>
    <property type="match status" value="1"/>
</dbReference>
<protein>
    <recommendedName>
        <fullName evidence="2">FAD dependent oxidoreductase domain-containing protein</fullName>
    </recommendedName>
</protein>
<accession>A0A4Z1KR75</accession>
<dbReference type="Gene3D" id="3.50.50.60">
    <property type="entry name" value="FAD/NAD(P)-binding domain"/>
    <property type="match status" value="1"/>
</dbReference>
<dbReference type="STRING" id="87229.A0A4Z1KR75"/>
<evidence type="ECO:0000313" key="4">
    <source>
        <dbReference type="Proteomes" id="UP000297280"/>
    </source>
</evidence>
<reference evidence="3 4" key="1">
    <citation type="submission" date="2017-12" db="EMBL/GenBank/DDBJ databases">
        <title>Comparative genomics of Botrytis spp.</title>
        <authorList>
            <person name="Valero-Jimenez C.A."/>
            <person name="Tapia P."/>
            <person name="Veloso J."/>
            <person name="Silva-Moreno E."/>
            <person name="Staats M."/>
            <person name="Valdes J.H."/>
            <person name="Van Kan J.A.L."/>
        </authorList>
    </citation>
    <scope>NUCLEOTIDE SEQUENCE [LARGE SCALE GENOMIC DNA]</scope>
    <source>
        <strain evidence="3 4">MUCL3349</strain>
    </source>
</reference>
<organism evidence="3 4">
    <name type="scientific">Botrytis porri</name>
    <dbReference type="NCBI Taxonomy" id="87229"/>
    <lineage>
        <taxon>Eukaryota</taxon>
        <taxon>Fungi</taxon>
        <taxon>Dikarya</taxon>
        <taxon>Ascomycota</taxon>
        <taxon>Pezizomycotina</taxon>
        <taxon>Leotiomycetes</taxon>
        <taxon>Helotiales</taxon>
        <taxon>Sclerotiniaceae</taxon>
        <taxon>Botrytis</taxon>
    </lineage>
</organism>
<dbReference type="GO" id="GO:0005737">
    <property type="term" value="C:cytoplasm"/>
    <property type="evidence" value="ECO:0007669"/>
    <property type="project" value="TreeGrafter"/>
</dbReference>
<comment type="caution">
    <text evidence="3">The sequence shown here is derived from an EMBL/GenBank/DDBJ whole genome shotgun (WGS) entry which is preliminary data.</text>
</comment>
<dbReference type="AlphaFoldDB" id="A0A4Z1KR75"/>